<name>A0A9X1C9M5_9FLAO</name>
<evidence type="ECO:0000313" key="5">
    <source>
        <dbReference type="Proteomes" id="UP001231587"/>
    </source>
</evidence>
<reference evidence="2" key="1">
    <citation type="submission" date="2021-03" db="EMBL/GenBank/DDBJ databases">
        <title>Genomic Encyclopedia of Type Strains, Phase IV (KMG-IV): sequencing the most valuable type-strain genomes for metagenomic binning, comparative biology and taxonomic classification.</title>
        <authorList>
            <person name="Goeker M."/>
        </authorList>
    </citation>
    <scope>NUCLEOTIDE SEQUENCE</scope>
    <source>
        <strain evidence="2">DSM 15523</strain>
        <strain evidence="3 5">DSM 16476</strain>
    </source>
</reference>
<sequence length="165" mass="18726">MKLKDLHNDKTAGFKMPKDYFNTLEDSILNEAKLQDKVSDHGFKVPDYYFDTLEDEILTKFHSKSTTKVRTLNIKPWAYAASIAACLALMFTLTFSKNQTHSISSINNDTLESFILSEELNTSEMATLITDSDVFENDILNSALSDASIDYYIESEVDLEDLLDN</sequence>
<accession>A0A9X1C9M5</accession>
<evidence type="ECO:0000313" key="3">
    <source>
        <dbReference type="EMBL" id="MDQ0336667.1"/>
    </source>
</evidence>
<dbReference type="RefSeq" id="WP_057778438.1">
    <property type="nucleotide sequence ID" value="NZ_JAGGJQ010000011.1"/>
</dbReference>
<evidence type="ECO:0000256" key="1">
    <source>
        <dbReference type="SAM" id="Phobius"/>
    </source>
</evidence>
<keyword evidence="1" id="KW-0472">Membrane</keyword>
<keyword evidence="5" id="KW-1185">Reference proteome</keyword>
<organism evidence="2 4">
    <name type="scientific">Formosa algae</name>
    <dbReference type="NCBI Taxonomy" id="225843"/>
    <lineage>
        <taxon>Bacteria</taxon>
        <taxon>Pseudomonadati</taxon>
        <taxon>Bacteroidota</taxon>
        <taxon>Flavobacteriia</taxon>
        <taxon>Flavobacteriales</taxon>
        <taxon>Flavobacteriaceae</taxon>
        <taxon>Formosa</taxon>
    </lineage>
</organism>
<dbReference type="EMBL" id="JAUSUU010000010">
    <property type="protein sequence ID" value="MDQ0336667.1"/>
    <property type="molecule type" value="Genomic_DNA"/>
</dbReference>
<dbReference type="AlphaFoldDB" id="A0A9X1C9M5"/>
<dbReference type="OrthoDB" id="981524at2"/>
<proteinExistence type="predicted"/>
<dbReference type="Proteomes" id="UP001138672">
    <property type="component" value="Unassembled WGS sequence"/>
</dbReference>
<evidence type="ECO:0000313" key="4">
    <source>
        <dbReference type="Proteomes" id="UP001138672"/>
    </source>
</evidence>
<evidence type="ECO:0000313" key="2">
    <source>
        <dbReference type="EMBL" id="MBP1841411.1"/>
    </source>
</evidence>
<keyword evidence="1" id="KW-0812">Transmembrane</keyword>
<dbReference type="EMBL" id="JAGGJQ010000011">
    <property type="protein sequence ID" value="MBP1841411.1"/>
    <property type="molecule type" value="Genomic_DNA"/>
</dbReference>
<protein>
    <submittedName>
        <fullName evidence="2">Uncharacterized protein</fullName>
    </submittedName>
</protein>
<feature type="transmembrane region" description="Helical" evidence="1">
    <location>
        <begin position="77"/>
        <end position="95"/>
    </location>
</feature>
<dbReference type="Proteomes" id="UP001231587">
    <property type="component" value="Unassembled WGS sequence"/>
</dbReference>
<comment type="caution">
    <text evidence="2">The sequence shown here is derived from an EMBL/GenBank/DDBJ whole genome shotgun (WGS) entry which is preliminary data.</text>
</comment>
<gene>
    <name evidence="2" type="ORF">J2Z56_003345</name>
    <name evidence="3" type="ORF">J2Z57_003121</name>
</gene>
<keyword evidence="1" id="KW-1133">Transmembrane helix</keyword>